<reference evidence="2" key="1">
    <citation type="journal article" date="2023" name="bioRxiv">
        <title>Improved chromosome-level genome assembly for marigold (Tagetes erecta).</title>
        <authorList>
            <person name="Jiang F."/>
            <person name="Yuan L."/>
            <person name="Wang S."/>
            <person name="Wang H."/>
            <person name="Xu D."/>
            <person name="Wang A."/>
            <person name="Fan W."/>
        </authorList>
    </citation>
    <scope>NUCLEOTIDE SEQUENCE</scope>
    <source>
        <strain evidence="2">WSJ</strain>
        <tissue evidence="2">Leaf</tissue>
    </source>
</reference>
<dbReference type="Proteomes" id="UP001229421">
    <property type="component" value="Unassembled WGS sequence"/>
</dbReference>
<gene>
    <name evidence="2" type="ORF">QVD17_28836</name>
</gene>
<feature type="region of interest" description="Disordered" evidence="1">
    <location>
        <begin position="111"/>
        <end position="132"/>
    </location>
</feature>
<evidence type="ECO:0000313" key="2">
    <source>
        <dbReference type="EMBL" id="KAK1419616.1"/>
    </source>
</evidence>
<comment type="caution">
    <text evidence="2">The sequence shown here is derived from an EMBL/GenBank/DDBJ whole genome shotgun (WGS) entry which is preliminary data.</text>
</comment>
<organism evidence="2 3">
    <name type="scientific">Tagetes erecta</name>
    <name type="common">African marigold</name>
    <dbReference type="NCBI Taxonomy" id="13708"/>
    <lineage>
        <taxon>Eukaryota</taxon>
        <taxon>Viridiplantae</taxon>
        <taxon>Streptophyta</taxon>
        <taxon>Embryophyta</taxon>
        <taxon>Tracheophyta</taxon>
        <taxon>Spermatophyta</taxon>
        <taxon>Magnoliopsida</taxon>
        <taxon>eudicotyledons</taxon>
        <taxon>Gunneridae</taxon>
        <taxon>Pentapetalae</taxon>
        <taxon>asterids</taxon>
        <taxon>campanulids</taxon>
        <taxon>Asterales</taxon>
        <taxon>Asteraceae</taxon>
        <taxon>Asteroideae</taxon>
        <taxon>Heliantheae alliance</taxon>
        <taxon>Tageteae</taxon>
        <taxon>Tagetes</taxon>
    </lineage>
</organism>
<evidence type="ECO:0000313" key="3">
    <source>
        <dbReference type="Proteomes" id="UP001229421"/>
    </source>
</evidence>
<dbReference type="EMBL" id="JAUHHV010000007">
    <property type="protein sequence ID" value="KAK1419616.1"/>
    <property type="molecule type" value="Genomic_DNA"/>
</dbReference>
<evidence type="ECO:0000256" key="1">
    <source>
        <dbReference type="SAM" id="MobiDB-lite"/>
    </source>
</evidence>
<sequence>MSRYSEPFTFSASDNFSLEIISGNEHLGTQDDPIPIPSDNSPSYYPSERGTRENPIIISSEPNSPSYHPTPEPWGQGTNSVGSRTRAEYSPETDYMLGASDHSNWRFDTPPHQPIAPRSDSVGTRPRQSRVPRMSVRMPTERFSIPNVDPYLPLPYNIPPPPDYVRRYNPNISHDLINSTVYPPPQYTYPTYFPQSMHEHLDRINQENHELRDDNEEIHNRRRNTGRRIRNMGSYVITWGQEISQLGREMEED</sequence>
<keyword evidence="3" id="KW-1185">Reference proteome</keyword>
<name>A0AAD8KE17_TARER</name>
<accession>A0AAD8KE17</accession>
<protein>
    <submittedName>
        <fullName evidence="2">Uncharacterized protein</fullName>
    </submittedName>
</protein>
<dbReference type="AlphaFoldDB" id="A0AAD8KE17"/>
<feature type="compositionally biased region" description="Low complexity" evidence="1">
    <location>
        <begin position="31"/>
        <end position="66"/>
    </location>
</feature>
<feature type="region of interest" description="Disordered" evidence="1">
    <location>
        <begin position="22"/>
        <end position="90"/>
    </location>
</feature>
<proteinExistence type="predicted"/>